<organism evidence="1 2">
    <name type="scientific">Camellia lanceoleosa</name>
    <dbReference type="NCBI Taxonomy" id="1840588"/>
    <lineage>
        <taxon>Eukaryota</taxon>
        <taxon>Viridiplantae</taxon>
        <taxon>Streptophyta</taxon>
        <taxon>Embryophyta</taxon>
        <taxon>Tracheophyta</taxon>
        <taxon>Spermatophyta</taxon>
        <taxon>Magnoliopsida</taxon>
        <taxon>eudicotyledons</taxon>
        <taxon>Gunneridae</taxon>
        <taxon>Pentapetalae</taxon>
        <taxon>asterids</taxon>
        <taxon>Ericales</taxon>
        <taxon>Theaceae</taxon>
        <taxon>Camellia</taxon>
    </lineage>
</organism>
<accession>A0ACC0H5E6</accession>
<sequence>MGCCSSSSWSWVFSQVLAKLVWENGLSDGNSIRRQSKSQYLLQQMQDQNSPLCRSVRKGLGRDVSLGGEHDESVLDWTFHELDRHGGSLYPEMHLQVTDAKVLANVGNYENYNVLMI</sequence>
<reference evidence="1 2" key="1">
    <citation type="journal article" date="2022" name="Plant J.">
        <title>Chromosome-level genome of Camellia lanceoleosa provides a valuable resource for understanding genome evolution and self-incompatibility.</title>
        <authorList>
            <person name="Gong W."/>
            <person name="Xiao S."/>
            <person name="Wang L."/>
            <person name="Liao Z."/>
            <person name="Chang Y."/>
            <person name="Mo W."/>
            <person name="Hu G."/>
            <person name="Li W."/>
            <person name="Zhao G."/>
            <person name="Zhu H."/>
            <person name="Hu X."/>
            <person name="Ji K."/>
            <person name="Xiang X."/>
            <person name="Song Q."/>
            <person name="Yuan D."/>
            <person name="Jin S."/>
            <person name="Zhang L."/>
        </authorList>
    </citation>
    <scope>NUCLEOTIDE SEQUENCE [LARGE SCALE GENOMIC DNA]</scope>
    <source>
        <strain evidence="1">SQ_2022a</strain>
    </source>
</reference>
<evidence type="ECO:0000313" key="1">
    <source>
        <dbReference type="EMBL" id="KAI8008149.1"/>
    </source>
</evidence>
<dbReference type="Proteomes" id="UP001060215">
    <property type="component" value="Chromosome 7"/>
</dbReference>
<name>A0ACC0H5E6_9ERIC</name>
<comment type="caution">
    <text evidence="1">The sequence shown here is derived from an EMBL/GenBank/DDBJ whole genome shotgun (WGS) entry which is preliminary data.</text>
</comment>
<evidence type="ECO:0000313" key="2">
    <source>
        <dbReference type="Proteomes" id="UP001060215"/>
    </source>
</evidence>
<protein>
    <submittedName>
        <fullName evidence="1">Uncharacterized protein</fullName>
    </submittedName>
</protein>
<keyword evidence="2" id="KW-1185">Reference proteome</keyword>
<dbReference type="EMBL" id="CM045764">
    <property type="protein sequence ID" value="KAI8008149.1"/>
    <property type="molecule type" value="Genomic_DNA"/>
</dbReference>
<proteinExistence type="predicted"/>
<gene>
    <name evidence="1" type="ORF">LOK49_LG07G01546</name>
</gene>